<evidence type="ECO:0000256" key="4">
    <source>
        <dbReference type="ARBA" id="ARBA00022989"/>
    </source>
</evidence>
<feature type="transmembrane region" description="Helical" evidence="6">
    <location>
        <begin position="321"/>
        <end position="354"/>
    </location>
</feature>
<evidence type="ECO:0000313" key="8">
    <source>
        <dbReference type="EMBL" id="EGF28542.1"/>
    </source>
</evidence>
<evidence type="ECO:0000256" key="5">
    <source>
        <dbReference type="ARBA" id="ARBA00023136"/>
    </source>
</evidence>
<dbReference type="AlphaFoldDB" id="F2AP83"/>
<keyword evidence="4 6" id="KW-1133">Transmembrane helix</keyword>
<name>F2AP83_RHOBT</name>
<dbReference type="Proteomes" id="UP000006222">
    <property type="component" value="Unassembled WGS sequence"/>
</dbReference>
<feature type="domain" description="Type II secretion system protein GspF" evidence="7">
    <location>
        <begin position="28"/>
        <end position="153"/>
    </location>
</feature>
<dbReference type="EMBL" id="AFAR01000080">
    <property type="protein sequence ID" value="EGF28542.1"/>
    <property type="molecule type" value="Genomic_DNA"/>
</dbReference>
<evidence type="ECO:0000256" key="3">
    <source>
        <dbReference type="ARBA" id="ARBA00022692"/>
    </source>
</evidence>
<keyword evidence="2" id="KW-1003">Cell membrane</keyword>
<dbReference type="PANTHER" id="PTHR30012">
    <property type="entry name" value="GENERAL SECRETION PATHWAY PROTEIN"/>
    <property type="match status" value="1"/>
</dbReference>
<proteinExistence type="predicted"/>
<dbReference type="Pfam" id="PF00482">
    <property type="entry name" value="T2SSF"/>
    <property type="match status" value="2"/>
</dbReference>
<sequence>MSTASTQPQNNTPDGLLALSSIPQRALVRTLLVAHQDRANPAKWVHLLAAEFGGPVGMRMNHLAMLLKAGTPVADALEQTPGILAPSGLMAIRLASETGTLSETYEALISDQGLESESTDSSWRNPRSEFTRVLFGFIVAWFILSFMMIFIMPTFEKMFEEFGLELPPITIALISVSRRGGEFFFFGIAIFAMMLLGRLFFFGEKRPQRFNPFRWHERFVPPAVNLLSLLAIVVGSGRPIASGLETLSKCHHVPQTRRRLAASCERVERGEDPWATLASEKILTTRESQALSVAASSDVQAWLLQWLAESRFDRRSVRHHLLTQAISLASLFLLAAVVAWVCIAIFLVLTSLIGALA</sequence>
<dbReference type="RefSeq" id="WP_007325450.1">
    <property type="nucleotide sequence ID" value="NZ_AFAR01000080.1"/>
</dbReference>
<keyword evidence="3 6" id="KW-0812">Transmembrane</keyword>
<comment type="caution">
    <text evidence="8">The sequence shown here is derived from an EMBL/GenBank/DDBJ whole genome shotgun (WGS) entry which is preliminary data.</text>
</comment>
<evidence type="ECO:0000256" key="1">
    <source>
        <dbReference type="ARBA" id="ARBA00004651"/>
    </source>
</evidence>
<feature type="domain" description="Type II secretion system protein GspF" evidence="7">
    <location>
        <begin position="227"/>
        <end position="347"/>
    </location>
</feature>
<comment type="subcellular location">
    <subcellularLocation>
        <location evidence="1">Cell membrane</location>
        <topology evidence="1">Multi-pass membrane protein</topology>
    </subcellularLocation>
</comment>
<organism evidence="8 9">
    <name type="scientific">Rhodopirellula baltica WH47</name>
    <dbReference type="NCBI Taxonomy" id="991778"/>
    <lineage>
        <taxon>Bacteria</taxon>
        <taxon>Pseudomonadati</taxon>
        <taxon>Planctomycetota</taxon>
        <taxon>Planctomycetia</taxon>
        <taxon>Pirellulales</taxon>
        <taxon>Pirellulaceae</taxon>
        <taxon>Rhodopirellula</taxon>
    </lineage>
</organism>
<feature type="transmembrane region" description="Helical" evidence="6">
    <location>
        <begin position="183"/>
        <end position="201"/>
    </location>
</feature>
<dbReference type="GO" id="GO:0005886">
    <property type="term" value="C:plasma membrane"/>
    <property type="evidence" value="ECO:0007669"/>
    <property type="project" value="UniProtKB-SubCell"/>
</dbReference>
<gene>
    <name evidence="8" type="ORF">RBWH47_04209</name>
</gene>
<evidence type="ECO:0000256" key="2">
    <source>
        <dbReference type="ARBA" id="ARBA00022475"/>
    </source>
</evidence>
<dbReference type="InterPro" id="IPR018076">
    <property type="entry name" value="T2SS_GspF_dom"/>
</dbReference>
<dbReference type="InterPro" id="IPR003004">
    <property type="entry name" value="GspF/PilC"/>
</dbReference>
<accession>F2AP83</accession>
<evidence type="ECO:0000259" key="7">
    <source>
        <dbReference type="Pfam" id="PF00482"/>
    </source>
</evidence>
<dbReference type="PATRIC" id="fig|991778.3.peg.1587"/>
<evidence type="ECO:0000256" key="6">
    <source>
        <dbReference type="SAM" id="Phobius"/>
    </source>
</evidence>
<protein>
    <submittedName>
        <fullName evidence="8">Type IV pilus assembly protein</fullName>
    </submittedName>
</protein>
<reference evidence="8 9" key="1">
    <citation type="journal article" date="2013" name="Mar. Genomics">
        <title>Expression of sulfatases in Rhodopirellula baltica and the diversity of sulfatases in the genus Rhodopirellula.</title>
        <authorList>
            <person name="Wegner C.E."/>
            <person name="Richter-Heitmann T."/>
            <person name="Klindworth A."/>
            <person name="Klockow C."/>
            <person name="Richter M."/>
            <person name="Achstetter T."/>
            <person name="Glockner F.O."/>
            <person name="Harder J."/>
        </authorList>
    </citation>
    <scope>NUCLEOTIDE SEQUENCE [LARGE SCALE GENOMIC DNA]</scope>
    <source>
        <strain evidence="8 9">WH47</strain>
    </source>
</reference>
<evidence type="ECO:0000313" key="9">
    <source>
        <dbReference type="Proteomes" id="UP000006222"/>
    </source>
</evidence>
<dbReference type="PANTHER" id="PTHR30012:SF0">
    <property type="entry name" value="TYPE II SECRETION SYSTEM PROTEIN F-RELATED"/>
    <property type="match status" value="1"/>
</dbReference>
<feature type="transmembrane region" description="Helical" evidence="6">
    <location>
        <begin position="133"/>
        <end position="155"/>
    </location>
</feature>
<keyword evidence="5 6" id="KW-0472">Membrane</keyword>